<dbReference type="Pfam" id="PF19081">
    <property type="entry name" value="Ig_7"/>
    <property type="match status" value="1"/>
</dbReference>
<dbReference type="NCBIfam" id="NF033708">
    <property type="entry name" value="T9SS_Cterm_ChiA"/>
    <property type="match status" value="1"/>
</dbReference>
<sequence>MNRILLLINKKIIFCIICLIISNVSFSQTTLFQYDFEGSYNPNINNTVGTPSIAQNGVSNALISNSNPCSGSRSLAGSNWNTGDYYLFTVNTTGYENMIFSYCNSISNNGIGSFLVLVSSDKGATTSTIITSYTPTTSNVTKTSITLPASANNNSEVWIAIYKDSNSNNTNRVLYIDDVTLKGCPISAGTLSGTQYLCTYGTTTSTFSSTVSGGTWSSSNTGIATVNASSGLVTGKSAGTAVITYTIGGSGGCTTYTATRTVYVSNGPGAGPNSLSGSNSQCQNSTTTYTITPDVYSSSYVWLYSGSGATITPAADGLSASVTFSATATAGNINVQSVNGCGNGGGGKYLYVSIASSSAGGTLPSNVSGCANTYIANIALSGQVGTPIRWESSTDNFATAPTTIVTTSNNINISGLTQTTYYRAVVQNSPCSGISYSSVCTATISNNTASTASSSPTVCSGTSMTNITHTTTGATGISNNNVIGANGLPAGVKAVWASNTITISGTPTDAAGTYSYSIQLTGGCGNVSAVGSITLSTSSAVPTTITAPTTICVGSSTSLTVSGGTLGGGASAKWYSGSCGVTLVGSGNTISVSPTITTTYYVRYEGSCNSTSCISTTVTVNPSLSNNSLSFSSGTSGQVSATAAEGGNALLTAPLGTYFSNVAFASYGTPGGTSPNFTIGSCHATSSQSVTEGYLLGNNSATIPATNGVFGDPCVGTVKKVYILASYIEPICNGSKATLTGSIPSGGTGTYAYLWESSTTSATTGFSAATGTNNTINYTTGSITQTTWFRRTVTSCTLSSTSAVVMIKVNGTNSWNGTVWSSGIAPTLSDKIIFAGDYSVDADVNGCSCTVSGSKNVVIKTGRTMKIVNEVTVLGSGKLTFENSASLVQVNDASVNSGKITYMRETTPISNFDYTYWSSPVIDQKLIDLSPNTLGDKFMSFDSGIDNWRYEDAYNNMMGTGVGYIIRGPQSYAAPAPPSTYLASFIGVPNNGALSTSIGVAGNSNLIGNPYPSALDANSFLIANNTLLDGTIYFWTHNTDIGKNVSNPGSGVYAYSSDDYATYNLSGGVATQAPSSTNPGAVNSNAPTGKIASGQAFFGTSIKAGNAVFNNNMRVGVGTLTGNNSQFFKFENTKKSTVAVEANRVWLDLTNKQGAFKETLIAYIIGATNDYESAYDGESFDGNAFIDFYSLNSDKNLTIQGRALPFDNSEAIPLGYTTIIAGDFSINIRDKDGFFTTQKVFLEDKLLDTVFDLTQGTYNFTTEEGVFNDRFVLSYTNKTLATDDFENLKYGVVISNKNKEIQIKSSDDLIDKIFVYDFSGKQLYKKIKVDNIEYTIPNLGPTDQALIVKVVLQNGQTVNKKIVY</sequence>
<dbReference type="RefSeq" id="WP_369769682.1">
    <property type="nucleotide sequence ID" value="NZ_CP165626.1"/>
</dbReference>
<accession>A0AB39WEB8</accession>
<proteinExistence type="predicted"/>
<evidence type="ECO:0000313" key="2">
    <source>
        <dbReference type="EMBL" id="XDU99383.1"/>
    </source>
</evidence>
<dbReference type="InterPro" id="IPR000922">
    <property type="entry name" value="Lectin_gal-bd_dom"/>
</dbReference>
<dbReference type="GO" id="GO:0030246">
    <property type="term" value="F:carbohydrate binding"/>
    <property type="evidence" value="ECO:0007669"/>
    <property type="project" value="InterPro"/>
</dbReference>
<evidence type="ECO:0000259" key="1">
    <source>
        <dbReference type="PROSITE" id="PS50228"/>
    </source>
</evidence>
<gene>
    <name evidence="2" type="ORF">AB3G39_03205</name>
</gene>
<organism evidence="2">
    <name type="scientific">Flavobacterium sp. WC2416</name>
    <dbReference type="NCBI Taxonomy" id="3234141"/>
    <lineage>
        <taxon>Bacteria</taxon>
        <taxon>Pseudomonadati</taxon>
        <taxon>Bacteroidota</taxon>
        <taxon>Flavobacteriia</taxon>
        <taxon>Flavobacteriales</taxon>
        <taxon>Flavobacteriaceae</taxon>
        <taxon>Flavobacterium</taxon>
    </lineage>
</organism>
<reference evidence="2" key="1">
    <citation type="submission" date="2024-07" db="EMBL/GenBank/DDBJ databases">
        <authorList>
            <person name="Biller S.J."/>
        </authorList>
    </citation>
    <scope>NUCLEOTIDE SEQUENCE</scope>
    <source>
        <strain evidence="2">WC2416</strain>
    </source>
</reference>
<dbReference type="InterPro" id="IPR008964">
    <property type="entry name" value="Invasin/intimin_cell_adhesion"/>
</dbReference>
<feature type="domain" description="SUEL-type lectin" evidence="1">
    <location>
        <begin position="643"/>
        <end position="728"/>
    </location>
</feature>
<protein>
    <submittedName>
        <fullName evidence="2">T9SS sorting signal type C domain-containing protein</fullName>
    </submittedName>
</protein>
<dbReference type="Gene3D" id="2.60.40.1080">
    <property type="match status" value="1"/>
</dbReference>
<name>A0AB39WEB8_9FLAO</name>
<dbReference type="InterPro" id="IPR044023">
    <property type="entry name" value="Ig_7"/>
</dbReference>
<dbReference type="EMBL" id="CP165626">
    <property type="protein sequence ID" value="XDU99383.1"/>
    <property type="molecule type" value="Genomic_DNA"/>
</dbReference>
<dbReference type="PROSITE" id="PS50228">
    <property type="entry name" value="SUEL_LECTIN"/>
    <property type="match status" value="1"/>
</dbReference>
<dbReference type="SUPFAM" id="SSF49373">
    <property type="entry name" value="Invasin/intimin cell-adhesion fragments"/>
    <property type="match status" value="1"/>
</dbReference>
<dbReference type="CDD" id="cd22842">
    <property type="entry name" value="Gal_Rha_Lectin_BGal"/>
    <property type="match status" value="1"/>
</dbReference>